<comment type="function">
    <text evidence="6">Probably involved in the biogenesis of the COX complex.</text>
</comment>
<dbReference type="InterPro" id="IPR002994">
    <property type="entry name" value="Surf1/Shy1"/>
</dbReference>
<dbReference type="RefSeq" id="XP_033346638.1">
    <property type="nucleotide sequence ID" value="XM_033490747.1"/>
</dbReference>
<feature type="transmembrane region" description="Helical" evidence="6">
    <location>
        <begin position="279"/>
        <end position="298"/>
    </location>
</feature>
<keyword evidence="3 6" id="KW-0812">Transmembrane</keyword>
<proteinExistence type="inferred from homology"/>
<keyword evidence="6" id="KW-0999">Mitochondrion inner membrane</keyword>
<dbReference type="AlphaFoldDB" id="A0A6J3K0K9"/>
<evidence type="ECO:0000256" key="6">
    <source>
        <dbReference type="RuleBase" id="RU363076"/>
    </source>
</evidence>
<dbReference type="GeneID" id="117231878"/>
<comment type="caution">
    <text evidence="6">Lacks conserved residue(s) required for the propagation of feature annotation.</text>
</comment>
<dbReference type="PANTHER" id="PTHR23427:SF2">
    <property type="entry name" value="SURFEIT LOCUS PROTEIN 1"/>
    <property type="match status" value="1"/>
</dbReference>
<evidence type="ECO:0000256" key="2">
    <source>
        <dbReference type="ARBA" id="ARBA00007165"/>
    </source>
</evidence>
<dbReference type="GO" id="GO:0005743">
    <property type="term" value="C:mitochondrial inner membrane"/>
    <property type="evidence" value="ECO:0007669"/>
    <property type="project" value="UniProtKB-SubCell"/>
</dbReference>
<evidence type="ECO:0000256" key="1">
    <source>
        <dbReference type="ARBA" id="ARBA00004370"/>
    </source>
</evidence>
<dbReference type="KEGG" id="bvk:117231878"/>
<evidence type="ECO:0000256" key="4">
    <source>
        <dbReference type="ARBA" id="ARBA00022989"/>
    </source>
</evidence>
<dbReference type="PANTHER" id="PTHR23427">
    <property type="entry name" value="SURFEIT LOCUS PROTEIN"/>
    <property type="match status" value="1"/>
</dbReference>
<gene>
    <name evidence="8" type="primary">LOC117231878</name>
</gene>
<comment type="subcellular location">
    <subcellularLocation>
        <location evidence="1">Membrane</location>
    </subcellularLocation>
    <subcellularLocation>
        <location evidence="6">Mitochondrion inner membrane</location>
        <topology evidence="6">Multi-pass membrane protein</topology>
    </subcellularLocation>
</comment>
<dbReference type="Proteomes" id="UP000504631">
    <property type="component" value="Unplaced"/>
</dbReference>
<dbReference type="InterPro" id="IPR045214">
    <property type="entry name" value="Surf1/Surf4"/>
</dbReference>
<keyword evidence="6" id="KW-0496">Mitochondrion</keyword>
<reference evidence="8" key="1">
    <citation type="submission" date="2025-08" db="UniProtKB">
        <authorList>
            <consortium name="RefSeq"/>
        </authorList>
    </citation>
    <scope>IDENTIFICATION</scope>
    <source>
        <tissue evidence="8">Muscle</tissue>
    </source>
</reference>
<comment type="similarity">
    <text evidence="2 6">Belongs to the SURF1 family.</text>
</comment>
<evidence type="ECO:0000256" key="5">
    <source>
        <dbReference type="ARBA" id="ARBA00023136"/>
    </source>
</evidence>
<keyword evidence="5 6" id="KW-0472">Membrane</keyword>
<evidence type="ECO:0000256" key="3">
    <source>
        <dbReference type="ARBA" id="ARBA00022692"/>
    </source>
</evidence>
<protein>
    <recommendedName>
        <fullName evidence="6">SURF1-like protein</fullName>
    </recommendedName>
</protein>
<name>A0A6J3K0K9_9HYME</name>
<keyword evidence="4 6" id="KW-1133">Transmembrane helix</keyword>
<dbReference type="Pfam" id="PF02104">
    <property type="entry name" value="SURF1"/>
    <property type="match status" value="1"/>
</dbReference>
<organism evidence="7 8">
    <name type="scientific">Bombus vosnesenskii</name>
    <dbReference type="NCBI Taxonomy" id="207650"/>
    <lineage>
        <taxon>Eukaryota</taxon>
        <taxon>Metazoa</taxon>
        <taxon>Ecdysozoa</taxon>
        <taxon>Arthropoda</taxon>
        <taxon>Hexapoda</taxon>
        <taxon>Insecta</taxon>
        <taxon>Pterygota</taxon>
        <taxon>Neoptera</taxon>
        <taxon>Endopterygota</taxon>
        <taxon>Hymenoptera</taxon>
        <taxon>Apocrita</taxon>
        <taxon>Aculeata</taxon>
        <taxon>Apoidea</taxon>
        <taxon>Anthophila</taxon>
        <taxon>Apidae</taxon>
        <taxon>Bombus</taxon>
        <taxon>Pyrobombus</taxon>
    </lineage>
</organism>
<keyword evidence="7" id="KW-1185">Reference proteome</keyword>
<dbReference type="CDD" id="cd06662">
    <property type="entry name" value="SURF1"/>
    <property type="match status" value="1"/>
</dbReference>
<evidence type="ECO:0000313" key="7">
    <source>
        <dbReference type="Proteomes" id="UP000504631"/>
    </source>
</evidence>
<dbReference type="PROSITE" id="PS50895">
    <property type="entry name" value="SURF1"/>
    <property type="match status" value="1"/>
</dbReference>
<dbReference type="CTD" id="6834"/>
<sequence>MNVPTRRIFTKVGKPYNIIIVRSLSKETLSQWWCKLTNQKPNHKTFRSDIYGREHYESNYKSSEKISFPAYCLLSVPICTFLLGTWQVRRLQWKTDLVKRLKRRTSHEPFELPENLEDLETKEYYPIRVRGTFLYDKEFMAANRSLIKDGKPSDANFSFGSRSKRGYHIITPFKLADRDLTILVNRGWIPKTLKNSPQRYQSEIEDEQEIVGILRMSERRPSFVPKNRPHHNMWYYRDVYEMAEKADTSPIYLEMSTNNDLNQYPISGQTRVELRNDHLNYLLTWYCLSGATAYMWYWKFIKGIPLAH</sequence>
<evidence type="ECO:0000313" key="8">
    <source>
        <dbReference type="RefSeq" id="XP_033346638.1"/>
    </source>
</evidence>
<accession>A0A6J3K0K9</accession>
<dbReference type="GO" id="GO:0033617">
    <property type="term" value="P:mitochondrial respiratory chain complex IV assembly"/>
    <property type="evidence" value="ECO:0007669"/>
    <property type="project" value="TreeGrafter"/>
</dbReference>